<evidence type="ECO:0000313" key="1">
    <source>
        <dbReference type="EMBL" id="CAB3718492.1"/>
    </source>
</evidence>
<keyword evidence="2" id="KW-1185">Reference proteome</keyword>
<dbReference type="EMBL" id="CADIKC010000007">
    <property type="protein sequence ID" value="CAB3718492.1"/>
    <property type="molecule type" value="Genomic_DNA"/>
</dbReference>
<dbReference type="Proteomes" id="UP000494255">
    <property type="component" value="Unassembled WGS sequence"/>
</dbReference>
<accession>A0A6J5BVH0</accession>
<proteinExistence type="predicted"/>
<gene>
    <name evidence="1" type="ORF">LMG24238_04671</name>
</gene>
<protein>
    <submittedName>
        <fullName evidence="1">Uncharacterized protein</fullName>
    </submittedName>
</protein>
<dbReference type="AlphaFoldDB" id="A0A6J5BVH0"/>
<name>A0A6J5BVH0_9BURK</name>
<dbReference type="Pfam" id="PF24702">
    <property type="entry name" value="DUF7665"/>
    <property type="match status" value="1"/>
</dbReference>
<organism evidence="1 2">
    <name type="scientific">Paraburkholderia sediminicola</name>
    <dbReference type="NCBI Taxonomy" id="458836"/>
    <lineage>
        <taxon>Bacteria</taxon>
        <taxon>Pseudomonadati</taxon>
        <taxon>Pseudomonadota</taxon>
        <taxon>Betaproteobacteria</taxon>
        <taxon>Burkholderiales</taxon>
        <taxon>Burkholderiaceae</taxon>
        <taxon>Paraburkholderia</taxon>
    </lineage>
</organism>
<evidence type="ECO:0000313" key="2">
    <source>
        <dbReference type="Proteomes" id="UP000494255"/>
    </source>
</evidence>
<reference evidence="1 2" key="1">
    <citation type="submission" date="2020-04" db="EMBL/GenBank/DDBJ databases">
        <authorList>
            <person name="De Canck E."/>
        </authorList>
    </citation>
    <scope>NUCLEOTIDE SEQUENCE [LARGE SCALE GENOMIC DNA]</scope>
    <source>
        <strain evidence="1 2">LMG 24238</strain>
    </source>
</reference>
<dbReference type="InterPro" id="IPR056082">
    <property type="entry name" value="BilB-like"/>
</dbReference>
<sequence length="158" mass="18052">MIVDPSAARVEADFQDSDFVSGLETGRWRVIAYTFPTLDFAISATEPDGSHSEYGFRAELSNYPGQSPTVRIWDHKVNQPLAIDRRPKGGQRVLITFQHWGSDTVYRPWERMTGPHNNNAANYPHLAWRPERRLTFIFEDLYGILNSNARARCVRTAA</sequence>